<name>A0A0R1VG76_9LACO</name>
<organism evidence="1 2">
    <name type="scientific">Lactobacillus kitasatonis DSM 16761 = JCM 1039</name>
    <dbReference type="NCBI Taxonomy" id="1423767"/>
    <lineage>
        <taxon>Bacteria</taxon>
        <taxon>Bacillati</taxon>
        <taxon>Bacillota</taxon>
        <taxon>Bacilli</taxon>
        <taxon>Lactobacillales</taxon>
        <taxon>Lactobacillaceae</taxon>
        <taxon>Lactobacillus</taxon>
    </lineage>
</organism>
<dbReference type="NCBIfam" id="TIGR01784">
    <property type="entry name" value="T_den_put_tspse"/>
    <property type="match status" value="1"/>
</dbReference>
<evidence type="ECO:0000313" key="2">
    <source>
        <dbReference type="Proteomes" id="UP000051307"/>
    </source>
</evidence>
<comment type="caution">
    <text evidence="1">The sequence shown here is derived from an EMBL/GenBank/DDBJ whole genome shotgun (WGS) entry which is preliminary data.</text>
</comment>
<dbReference type="Proteomes" id="UP000051307">
    <property type="component" value="Unassembled WGS sequence"/>
</dbReference>
<gene>
    <name evidence="1" type="ORF">FC59_GL001007</name>
</gene>
<proteinExistence type="predicted"/>
<dbReference type="AlphaFoldDB" id="A0A0R1VG76"/>
<accession>A0A0R1VG76</accession>
<evidence type="ECO:0000313" key="1">
    <source>
        <dbReference type="EMBL" id="KRM04255.1"/>
    </source>
</evidence>
<sequence>MAKDNEGRLFDIEMQVARQEYIGKRLRHYQAEMDKFSLDRGLNYDQIADTYIIFLCPYDPFYRTRTRYEFSAREDHDPSIKLETGAHWIFLNSKKTRMSIKDCNNFWTS</sequence>
<protein>
    <submittedName>
        <fullName evidence="1">Uncharacterized protein</fullName>
    </submittedName>
</protein>
<dbReference type="eggNOG" id="COG4942">
    <property type="taxonomic scope" value="Bacteria"/>
</dbReference>
<dbReference type="EMBL" id="AZFU01000022">
    <property type="protein sequence ID" value="KRM04255.1"/>
    <property type="molecule type" value="Genomic_DNA"/>
</dbReference>
<dbReference type="Pfam" id="PF12784">
    <property type="entry name" value="PDDEXK_2"/>
    <property type="match status" value="1"/>
</dbReference>
<dbReference type="InterPro" id="IPR010106">
    <property type="entry name" value="RpnA"/>
</dbReference>
<dbReference type="OrthoDB" id="2329383at2"/>
<dbReference type="PATRIC" id="fig|1423767.3.peg.1040"/>
<reference evidence="1 2" key="1">
    <citation type="journal article" date="2015" name="Genome Announc.">
        <title>Expanding the biotechnology potential of lactobacilli through comparative genomics of 213 strains and associated genera.</title>
        <authorList>
            <person name="Sun Z."/>
            <person name="Harris H.M."/>
            <person name="McCann A."/>
            <person name="Guo C."/>
            <person name="Argimon S."/>
            <person name="Zhang W."/>
            <person name="Yang X."/>
            <person name="Jeffery I.B."/>
            <person name="Cooney J.C."/>
            <person name="Kagawa T.F."/>
            <person name="Liu W."/>
            <person name="Song Y."/>
            <person name="Salvetti E."/>
            <person name="Wrobel A."/>
            <person name="Rasinkangas P."/>
            <person name="Parkhill J."/>
            <person name="Rea M.C."/>
            <person name="O'Sullivan O."/>
            <person name="Ritari J."/>
            <person name="Douillard F.P."/>
            <person name="Paul Ross R."/>
            <person name="Yang R."/>
            <person name="Briner A.E."/>
            <person name="Felis G.E."/>
            <person name="de Vos W.M."/>
            <person name="Barrangou R."/>
            <person name="Klaenhammer T.R."/>
            <person name="Caufield P.W."/>
            <person name="Cui Y."/>
            <person name="Zhang H."/>
            <person name="O'Toole P.W."/>
        </authorList>
    </citation>
    <scope>NUCLEOTIDE SEQUENCE [LARGE SCALE GENOMIC DNA]</scope>
    <source>
        <strain evidence="1 2">DSM 16761</strain>
    </source>
</reference>